<comment type="caution">
    <text evidence="10">The sequence shown here is derived from an EMBL/GenBank/DDBJ whole genome shotgun (WGS) entry which is preliminary data.</text>
</comment>
<keyword evidence="4 8" id="KW-0560">Oxidoreductase</keyword>
<keyword evidence="6 8" id="KW-0503">Monooxygenase</keyword>
<name>A0AA39H0T6_9BILA</name>
<dbReference type="GO" id="GO:0016712">
    <property type="term" value="F:oxidoreductase activity, acting on paired donors, with incorporation or reduction of molecular oxygen, reduced flavin or flavoprotein as one donor, and incorporation of one atom of oxygen"/>
    <property type="evidence" value="ECO:0007669"/>
    <property type="project" value="TreeGrafter"/>
</dbReference>
<gene>
    <name evidence="10" type="ORF">QR680_001552</name>
</gene>
<dbReference type="PRINTS" id="PR00463">
    <property type="entry name" value="EP450I"/>
</dbReference>
<reference evidence="10" key="1">
    <citation type="submission" date="2023-06" db="EMBL/GenBank/DDBJ databases">
        <title>Genomic analysis of the entomopathogenic nematode Steinernema hermaphroditum.</title>
        <authorList>
            <person name="Schwarz E.M."/>
            <person name="Heppert J.K."/>
            <person name="Baniya A."/>
            <person name="Schwartz H.T."/>
            <person name="Tan C.-H."/>
            <person name="Antoshechkin I."/>
            <person name="Sternberg P.W."/>
            <person name="Goodrich-Blair H."/>
            <person name="Dillman A.R."/>
        </authorList>
    </citation>
    <scope>NUCLEOTIDE SEQUENCE</scope>
    <source>
        <strain evidence="10">PS9179</strain>
        <tissue evidence="10">Whole animal</tissue>
    </source>
</reference>
<evidence type="ECO:0000256" key="4">
    <source>
        <dbReference type="ARBA" id="ARBA00023002"/>
    </source>
</evidence>
<dbReference type="InterPro" id="IPR050182">
    <property type="entry name" value="Cytochrome_P450_fam2"/>
</dbReference>
<evidence type="ECO:0000256" key="1">
    <source>
        <dbReference type="ARBA" id="ARBA00001971"/>
    </source>
</evidence>
<dbReference type="CDD" id="cd20617">
    <property type="entry name" value="CYP1_2-like"/>
    <property type="match status" value="1"/>
</dbReference>
<evidence type="ECO:0000256" key="6">
    <source>
        <dbReference type="ARBA" id="ARBA00023033"/>
    </source>
</evidence>
<dbReference type="PRINTS" id="PR00385">
    <property type="entry name" value="P450"/>
</dbReference>
<feature type="binding site" description="axial binding residue" evidence="7">
    <location>
        <position position="442"/>
    </location>
    <ligand>
        <name>heme</name>
        <dbReference type="ChEBI" id="CHEBI:30413"/>
    </ligand>
    <ligandPart>
        <name>Fe</name>
        <dbReference type="ChEBI" id="CHEBI:18248"/>
    </ligandPart>
</feature>
<evidence type="ECO:0000256" key="3">
    <source>
        <dbReference type="ARBA" id="ARBA00022723"/>
    </source>
</evidence>
<accession>A0AA39H0T6</accession>
<keyword evidence="5 7" id="KW-0408">Iron</keyword>
<proteinExistence type="inferred from homology"/>
<feature type="chain" id="PRO_5041289726" description="CYtochrome P450 family" evidence="9">
    <location>
        <begin position="22"/>
        <end position="498"/>
    </location>
</feature>
<dbReference type="GO" id="GO:0006082">
    <property type="term" value="P:organic acid metabolic process"/>
    <property type="evidence" value="ECO:0007669"/>
    <property type="project" value="TreeGrafter"/>
</dbReference>
<evidence type="ECO:0000256" key="2">
    <source>
        <dbReference type="ARBA" id="ARBA00010617"/>
    </source>
</evidence>
<dbReference type="EMBL" id="JAUCMV010000005">
    <property type="protein sequence ID" value="KAK0396069.1"/>
    <property type="molecule type" value="Genomic_DNA"/>
</dbReference>
<sequence>MFFFLFLTAVALFLYYHLHHKRKHLPPGPTPLPILGNTLTISKKSPGYDAYLAWYKEYGPVFTYWLGEIPVVAVADYNLMYEAFVKDAESYAGRFQMTELLDEFRGGSYGVIDTEGDLWKEQRRFTLHVLRDFGVGRNVMQEKILDEVAALIKSVDSDIDGQVRAHDISGHIDTCVGSIINTLLFGYRFDEEHIDEFKKLKSLLNEHLRLITCPAGFAMQAFPFKVSKHLPWTGAVYKEMMSNRDVLFGYFRKQIQKHKNEIDFSNLEESTDYVEAYLKAMQKNSASDHYNDIQLANVCFDLWIAGMETTSNTISWGVVYLLNNIHIQEKIHNELDTVIGSDRLITLADKNDLVYLNAFVNEVQRAANLVPQNLLHRTTRQVVLNGMTIPQGTCIIPQISCALLDDRVFDNPYEFRPERFIEDGQLKKIDQLVPFSMGKRQCLGESLARMELFLITANLMNQYKFSLSGSVPPSIKKRLGITVQALPYTCKIERRKQC</sequence>
<dbReference type="Proteomes" id="UP001175271">
    <property type="component" value="Unassembled WGS sequence"/>
</dbReference>
<dbReference type="InterPro" id="IPR036396">
    <property type="entry name" value="Cyt_P450_sf"/>
</dbReference>
<dbReference type="PROSITE" id="PS00086">
    <property type="entry name" value="CYTOCHROME_P450"/>
    <property type="match status" value="1"/>
</dbReference>
<feature type="signal peptide" evidence="9">
    <location>
        <begin position="1"/>
        <end position="21"/>
    </location>
</feature>
<dbReference type="AlphaFoldDB" id="A0AA39H0T6"/>
<dbReference type="GO" id="GO:0020037">
    <property type="term" value="F:heme binding"/>
    <property type="evidence" value="ECO:0007669"/>
    <property type="project" value="InterPro"/>
</dbReference>
<dbReference type="InterPro" id="IPR017972">
    <property type="entry name" value="Cyt_P450_CS"/>
</dbReference>
<keyword evidence="9" id="KW-0732">Signal</keyword>
<comment type="cofactor">
    <cofactor evidence="1 7">
        <name>heme</name>
        <dbReference type="ChEBI" id="CHEBI:30413"/>
    </cofactor>
</comment>
<dbReference type="Gene3D" id="1.10.630.10">
    <property type="entry name" value="Cytochrome P450"/>
    <property type="match status" value="1"/>
</dbReference>
<dbReference type="GO" id="GO:0005737">
    <property type="term" value="C:cytoplasm"/>
    <property type="evidence" value="ECO:0007669"/>
    <property type="project" value="TreeGrafter"/>
</dbReference>
<keyword evidence="7 8" id="KW-0349">Heme</keyword>
<evidence type="ECO:0000256" key="9">
    <source>
        <dbReference type="SAM" id="SignalP"/>
    </source>
</evidence>
<dbReference type="PANTHER" id="PTHR24300">
    <property type="entry name" value="CYTOCHROME P450 508A4-RELATED"/>
    <property type="match status" value="1"/>
</dbReference>
<organism evidence="10 11">
    <name type="scientific">Steinernema hermaphroditum</name>
    <dbReference type="NCBI Taxonomy" id="289476"/>
    <lineage>
        <taxon>Eukaryota</taxon>
        <taxon>Metazoa</taxon>
        <taxon>Ecdysozoa</taxon>
        <taxon>Nematoda</taxon>
        <taxon>Chromadorea</taxon>
        <taxon>Rhabditida</taxon>
        <taxon>Tylenchina</taxon>
        <taxon>Panagrolaimomorpha</taxon>
        <taxon>Strongyloidoidea</taxon>
        <taxon>Steinernematidae</taxon>
        <taxon>Steinernema</taxon>
    </lineage>
</organism>
<dbReference type="SUPFAM" id="SSF48264">
    <property type="entry name" value="Cytochrome P450"/>
    <property type="match status" value="1"/>
</dbReference>
<dbReference type="FunFam" id="1.10.630.10:FF:000036">
    <property type="entry name" value="CYtochrome P450 family"/>
    <property type="match status" value="1"/>
</dbReference>
<comment type="similarity">
    <text evidence="2 8">Belongs to the cytochrome P450 family.</text>
</comment>
<protein>
    <recommendedName>
        <fullName evidence="12">CYtochrome P450 family</fullName>
    </recommendedName>
</protein>
<keyword evidence="3 7" id="KW-0479">Metal-binding</keyword>
<evidence type="ECO:0000256" key="7">
    <source>
        <dbReference type="PIRSR" id="PIRSR602401-1"/>
    </source>
</evidence>
<dbReference type="InterPro" id="IPR002401">
    <property type="entry name" value="Cyt_P450_E_grp-I"/>
</dbReference>
<evidence type="ECO:0000313" key="11">
    <source>
        <dbReference type="Proteomes" id="UP001175271"/>
    </source>
</evidence>
<evidence type="ECO:0000256" key="5">
    <source>
        <dbReference type="ARBA" id="ARBA00023004"/>
    </source>
</evidence>
<dbReference type="GO" id="GO:0005506">
    <property type="term" value="F:iron ion binding"/>
    <property type="evidence" value="ECO:0007669"/>
    <property type="project" value="InterPro"/>
</dbReference>
<evidence type="ECO:0000313" key="10">
    <source>
        <dbReference type="EMBL" id="KAK0396069.1"/>
    </source>
</evidence>
<dbReference type="PANTHER" id="PTHR24300:SF375">
    <property type="entry name" value="CYTOCHROME P450 FAMILY"/>
    <property type="match status" value="1"/>
</dbReference>
<dbReference type="GO" id="GO:0006805">
    <property type="term" value="P:xenobiotic metabolic process"/>
    <property type="evidence" value="ECO:0007669"/>
    <property type="project" value="TreeGrafter"/>
</dbReference>
<keyword evidence="11" id="KW-1185">Reference proteome</keyword>
<evidence type="ECO:0000256" key="8">
    <source>
        <dbReference type="RuleBase" id="RU000461"/>
    </source>
</evidence>
<dbReference type="Pfam" id="PF00067">
    <property type="entry name" value="p450"/>
    <property type="match status" value="1"/>
</dbReference>
<dbReference type="InterPro" id="IPR001128">
    <property type="entry name" value="Cyt_P450"/>
</dbReference>
<evidence type="ECO:0008006" key="12">
    <source>
        <dbReference type="Google" id="ProtNLM"/>
    </source>
</evidence>